<dbReference type="Proteomes" id="UP001558652">
    <property type="component" value="Unassembled WGS sequence"/>
</dbReference>
<dbReference type="AlphaFoldDB" id="A0ABD0YPH5"/>
<name>A0ABD0YPH5_9HEMI</name>
<reference evidence="1 2" key="1">
    <citation type="submission" date="2024-07" db="EMBL/GenBank/DDBJ databases">
        <title>Chromosome-level genome assembly of the water stick insect Ranatra chinensis (Heteroptera: Nepidae).</title>
        <authorList>
            <person name="Liu X."/>
        </authorList>
    </citation>
    <scope>NUCLEOTIDE SEQUENCE [LARGE SCALE GENOMIC DNA]</scope>
    <source>
        <strain evidence="1">Cailab_2021Rc</strain>
        <tissue evidence="1">Muscle</tissue>
    </source>
</reference>
<keyword evidence="2" id="KW-1185">Reference proteome</keyword>
<accession>A0ABD0YPH5</accession>
<feature type="non-terminal residue" evidence="1">
    <location>
        <position position="1"/>
    </location>
</feature>
<protein>
    <submittedName>
        <fullName evidence="1">Uncharacterized protein</fullName>
    </submittedName>
</protein>
<sequence>EPPVPALGELDTDEFTSRLVRKVHTPRPLVVVFLEESLSVEDLAWRGAFPQLRNITAMSYQSEFIPSVEDPVMSIKDMAESQGYTWKVYKGGETPSLAPGNLLEVHLSEPLTSEDRPRMLLRHDSDIANIYSKLVAGSNQLIAIFTGKQSSWVEAEGEAVNSTSSGQEFVFNSENMALLYSSKYPVLYDGNETYPLENKSPDIVSEHTYYYYTYYKANVSGFLSKF</sequence>
<comment type="caution">
    <text evidence="1">The sequence shown here is derived from an EMBL/GenBank/DDBJ whole genome shotgun (WGS) entry which is preliminary data.</text>
</comment>
<evidence type="ECO:0000313" key="2">
    <source>
        <dbReference type="Proteomes" id="UP001558652"/>
    </source>
</evidence>
<dbReference type="EMBL" id="JBFDAA010000004">
    <property type="protein sequence ID" value="KAL1137889.1"/>
    <property type="molecule type" value="Genomic_DNA"/>
</dbReference>
<gene>
    <name evidence="1" type="ORF">AAG570_009585</name>
</gene>
<organism evidence="1 2">
    <name type="scientific">Ranatra chinensis</name>
    <dbReference type="NCBI Taxonomy" id="642074"/>
    <lineage>
        <taxon>Eukaryota</taxon>
        <taxon>Metazoa</taxon>
        <taxon>Ecdysozoa</taxon>
        <taxon>Arthropoda</taxon>
        <taxon>Hexapoda</taxon>
        <taxon>Insecta</taxon>
        <taxon>Pterygota</taxon>
        <taxon>Neoptera</taxon>
        <taxon>Paraneoptera</taxon>
        <taxon>Hemiptera</taxon>
        <taxon>Heteroptera</taxon>
        <taxon>Panheteroptera</taxon>
        <taxon>Nepomorpha</taxon>
        <taxon>Nepidae</taxon>
        <taxon>Ranatrinae</taxon>
        <taxon>Ranatra</taxon>
    </lineage>
</organism>
<proteinExistence type="predicted"/>
<evidence type="ECO:0000313" key="1">
    <source>
        <dbReference type="EMBL" id="KAL1137889.1"/>
    </source>
</evidence>